<proteinExistence type="predicted"/>
<organism evidence="1 2">
    <name type="scientific">Paraburkholderia haematera</name>
    <dbReference type="NCBI Taxonomy" id="2793077"/>
    <lineage>
        <taxon>Bacteria</taxon>
        <taxon>Pseudomonadati</taxon>
        <taxon>Pseudomonadota</taxon>
        <taxon>Betaproteobacteria</taxon>
        <taxon>Burkholderiales</taxon>
        <taxon>Burkholderiaceae</taxon>
        <taxon>Paraburkholderia</taxon>
    </lineage>
</organism>
<dbReference type="EMBL" id="CAJNBK010000006">
    <property type="protein sequence ID" value="CAE6749420.1"/>
    <property type="molecule type" value="Genomic_DNA"/>
</dbReference>
<name>A0ABM8RFA1_9BURK</name>
<reference evidence="1 2" key="1">
    <citation type="submission" date="2021-02" db="EMBL/GenBank/DDBJ databases">
        <authorList>
            <person name="Vanwijnsberghe S."/>
        </authorList>
    </citation>
    <scope>NUCLEOTIDE SEQUENCE [LARGE SCALE GENOMIC DNA]</scope>
    <source>
        <strain evidence="1 2">LMG 31837</strain>
    </source>
</reference>
<evidence type="ECO:0000313" key="1">
    <source>
        <dbReference type="EMBL" id="CAE6749420.1"/>
    </source>
</evidence>
<keyword evidence="2" id="KW-1185">Reference proteome</keyword>
<sequence length="203" mass="22382">MPGRRVHGEPEKAVHHYAAQNYERIARAFVQSAQERITGGPNPGRDSSRPTIVIKKGSEFSEPFLSCDEKPISDAAIRHFRCAINLVRGASEASPVSTTISPFARSKTGTCAAECQFAPRLLSPLSLITLIKAITHIRSPGVRGLNADCIKSIKFPLFQNKFTRVELAPSQLPDFRAIKRLALFKRSDPIKSRILTAVAYTQL</sequence>
<dbReference type="Proteomes" id="UP000672526">
    <property type="component" value="Unassembled WGS sequence"/>
</dbReference>
<accession>A0ABM8RFA1</accession>
<evidence type="ECO:0000313" key="2">
    <source>
        <dbReference type="Proteomes" id="UP000672526"/>
    </source>
</evidence>
<protein>
    <submittedName>
        <fullName evidence="1">Uncharacterized protein</fullName>
    </submittedName>
</protein>
<gene>
    <name evidence="1" type="ORF">R69888_02901</name>
</gene>
<comment type="caution">
    <text evidence="1">The sequence shown here is derived from an EMBL/GenBank/DDBJ whole genome shotgun (WGS) entry which is preliminary data.</text>
</comment>